<organism evidence="1 2">
    <name type="scientific">Persea americana</name>
    <name type="common">Avocado</name>
    <dbReference type="NCBI Taxonomy" id="3435"/>
    <lineage>
        <taxon>Eukaryota</taxon>
        <taxon>Viridiplantae</taxon>
        <taxon>Streptophyta</taxon>
        <taxon>Embryophyta</taxon>
        <taxon>Tracheophyta</taxon>
        <taxon>Spermatophyta</taxon>
        <taxon>Magnoliopsida</taxon>
        <taxon>Magnoliidae</taxon>
        <taxon>Laurales</taxon>
        <taxon>Lauraceae</taxon>
        <taxon>Persea</taxon>
    </lineage>
</organism>
<dbReference type="EMBL" id="CM056814">
    <property type="protein sequence ID" value="KAJ8628095.1"/>
    <property type="molecule type" value="Genomic_DNA"/>
</dbReference>
<reference evidence="1 2" key="1">
    <citation type="journal article" date="2022" name="Hortic Res">
        <title>A haplotype resolved chromosomal level avocado genome allows analysis of novel avocado genes.</title>
        <authorList>
            <person name="Nath O."/>
            <person name="Fletcher S.J."/>
            <person name="Hayward A."/>
            <person name="Shaw L.M."/>
            <person name="Masouleh A.K."/>
            <person name="Furtado A."/>
            <person name="Henry R.J."/>
            <person name="Mitter N."/>
        </authorList>
    </citation>
    <scope>NUCLEOTIDE SEQUENCE [LARGE SCALE GENOMIC DNA]</scope>
    <source>
        <strain evidence="2">cv. Hass</strain>
    </source>
</reference>
<protein>
    <submittedName>
        <fullName evidence="1">Uncharacterized protein</fullName>
    </submittedName>
</protein>
<sequence>MVRTEVEPKASNIADSPMSREKEEESDEPRNAEAPGPRRLLKHHHSTDRSVAGGGVIIGGLVTAIFATVFAYIRVTRRSKVSNQSTS</sequence>
<evidence type="ECO:0000313" key="1">
    <source>
        <dbReference type="EMBL" id="KAJ8628095.1"/>
    </source>
</evidence>
<proteinExistence type="predicted"/>
<dbReference type="Proteomes" id="UP001234297">
    <property type="component" value="Chromosome 6"/>
</dbReference>
<accession>A0ACC2L3T8</accession>
<name>A0ACC2L3T8_PERAE</name>
<gene>
    <name evidence="1" type="ORF">MRB53_021402</name>
</gene>
<keyword evidence="2" id="KW-1185">Reference proteome</keyword>
<comment type="caution">
    <text evidence="1">The sequence shown here is derived from an EMBL/GenBank/DDBJ whole genome shotgun (WGS) entry which is preliminary data.</text>
</comment>
<evidence type="ECO:0000313" key="2">
    <source>
        <dbReference type="Proteomes" id="UP001234297"/>
    </source>
</evidence>